<feature type="domain" description="Type I restriction modification DNA specificity" evidence="4">
    <location>
        <begin position="1"/>
        <end position="170"/>
    </location>
</feature>
<dbReference type="KEGG" id="rho:RHOM_10845"/>
<dbReference type="PANTHER" id="PTHR30408">
    <property type="entry name" value="TYPE-1 RESTRICTION ENZYME ECOKI SPECIFICITY PROTEIN"/>
    <property type="match status" value="1"/>
</dbReference>
<dbReference type="InterPro" id="IPR044946">
    <property type="entry name" value="Restrct_endonuc_typeI_TRD_sf"/>
</dbReference>
<dbReference type="eggNOG" id="COG0732">
    <property type="taxonomic scope" value="Bacteria"/>
</dbReference>
<dbReference type="GeneID" id="93723927"/>
<evidence type="ECO:0000259" key="4">
    <source>
        <dbReference type="Pfam" id="PF01420"/>
    </source>
</evidence>
<dbReference type="HOGENOM" id="CLU_021095_9_5_9"/>
<dbReference type="STRING" id="585394.RHOM_10845"/>
<dbReference type="Gene3D" id="3.90.220.20">
    <property type="entry name" value="DNA methylase specificity domains"/>
    <property type="match status" value="1"/>
</dbReference>
<keyword evidence="3" id="KW-0238">DNA-binding</keyword>
<evidence type="ECO:0000256" key="3">
    <source>
        <dbReference type="ARBA" id="ARBA00023125"/>
    </source>
</evidence>
<dbReference type="RefSeq" id="WP_014080296.1">
    <property type="nucleotide sequence ID" value="NC_015977.1"/>
</dbReference>
<dbReference type="REBASE" id="40182">
    <property type="entry name" value="S2.Rho183ORF10860P"/>
</dbReference>
<evidence type="ECO:0000256" key="1">
    <source>
        <dbReference type="ARBA" id="ARBA00010923"/>
    </source>
</evidence>
<evidence type="ECO:0000256" key="2">
    <source>
        <dbReference type="ARBA" id="ARBA00022747"/>
    </source>
</evidence>
<name>G2T3Z1_ROSHA</name>
<dbReference type="Proteomes" id="UP000008178">
    <property type="component" value="Chromosome"/>
</dbReference>
<comment type="similarity">
    <text evidence="1">Belongs to the type-I restriction system S methylase family.</text>
</comment>
<dbReference type="AlphaFoldDB" id="G2T3Z1"/>
<dbReference type="InterPro" id="IPR052021">
    <property type="entry name" value="Type-I_RS_S_subunit"/>
</dbReference>
<evidence type="ECO:0000313" key="5">
    <source>
        <dbReference type="EMBL" id="AEN97278.1"/>
    </source>
</evidence>
<protein>
    <submittedName>
        <fullName evidence="5">Type I restriction/modification specificity protein</fullName>
    </submittedName>
</protein>
<dbReference type="EMBL" id="CP003040">
    <property type="protein sequence ID" value="AEN97278.1"/>
    <property type="molecule type" value="Genomic_DNA"/>
</dbReference>
<gene>
    <name evidence="5" type="ordered locus">RHOM_10845</name>
</gene>
<dbReference type="OrthoDB" id="9795776at2"/>
<sequence>MKIKDIGRVVTGKTPLTGVNEYYGGNIMFISPSDLHGDYLIEKSEKTITEEGLKSIESNSIDGISVLTGCIGWDMGNVAMCNSRCATNQQINAIIDFNHKLVDPRYVYYWLKGKKDYLFSIASVTRTPILSKSVFENIDIPLPSLKIQERVTKLLSLIDEKIRKNHQINDYLAPQSSMVA</sequence>
<accession>G2T3Z1</accession>
<organism evidence="5 6">
    <name type="scientific">Roseburia hominis (strain DSM 16839 / JCM 17582 / NCIMB 14029 / A2-183)</name>
    <dbReference type="NCBI Taxonomy" id="585394"/>
    <lineage>
        <taxon>Bacteria</taxon>
        <taxon>Bacillati</taxon>
        <taxon>Bacillota</taxon>
        <taxon>Clostridia</taxon>
        <taxon>Lachnospirales</taxon>
        <taxon>Lachnospiraceae</taxon>
        <taxon>Roseburia</taxon>
    </lineage>
</organism>
<keyword evidence="2" id="KW-0680">Restriction system</keyword>
<dbReference type="GO" id="GO:0003677">
    <property type="term" value="F:DNA binding"/>
    <property type="evidence" value="ECO:0007669"/>
    <property type="project" value="UniProtKB-KW"/>
</dbReference>
<dbReference type="InterPro" id="IPR000055">
    <property type="entry name" value="Restrct_endonuc_typeI_TRD"/>
</dbReference>
<proteinExistence type="inferred from homology"/>
<evidence type="ECO:0000313" key="6">
    <source>
        <dbReference type="Proteomes" id="UP000008178"/>
    </source>
</evidence>
<keyword evidence="6" id="KW-1185">Reference proteome</keyword>
<dbReference type="SUPFAM" id="SSF116734">
    <property type="entry name" value="DNA methylase specificity domain"/>
    <property type="match status" value="1"/>
</dbReference>
<dbReference type="Pfam" id="PF01420">
    <property type="entry name" value="Methylase_S"/>
    <property type="match status" value="1"/>
</dbReference>
<dbReference type="PANTHER" id="PTHR30408:SF12">
    <property type="entry name" value="TYPE I RESTRICTION ENZYME MJAVIII SPECIFICITY SUBUNIT"/>
    <property type="match status" value="1"/>
</dbReference>
<reference evidence="5 6" key="1">
    <citation type="journal article" date="2015" name="Genome Announc.">
        <title>Complete genome sequence of the human gut symbiont Roseburia hominis.</title>
        <authorList>
            <person name="Travis A.J."/>
            <person name="Kelly D."/>
            <person name="Flint H.J."/>
            <person name="Aminov R.I."/>
        </authorList>
    </citation>
    <scope>NUCLEOTIDE SEQUENCE [LARGE SCALE GENOMIC DNA]</scope>
    <source>
        <strain evidence="6">DSM 16839 / JCM 17582 / NCIMB 14029 / A2-183</strain>
    </source>
</reference>
<dbReference type="CDD" id="cd17516">
    <property type="entry name" value="RMtype1_S_HinAWORF1578P-TRD2-CR2_like"/>
    <property type="match status" value="1"/>
</dbReference>
<dbReference type="BioCyc" id="RHOM585394:G1H02-2163-MONOMER"/>
<dbReference type="GO" id="GO:0009307">
    <property type="term" value="P:DNA restriction-modification system"/>
    <property type="evidence" value="ECO:0007669"/>
    <property type="project" value="UniProtKB-KW"/>
</dbReference>